<dbReference type="AlphaFoldDB" id="A0A8C0V1W9"/>
<evidence type="ECO:0000313" key="2">
    <source>
        <dbReference type="Proteomes" id="UP000694410"/>
    </source>
</evidence>
<organism evidence="1 2">
    <name type="scientific">Cyanistes caeruleus</name>
    <name type="common">Eurasian blue tit</name>
    <name type="synonym">Parus caeruleus</name>
    <dbReference type="NCBI Taxonomy" id="156563"/>
    <lineage>
        <taxon>Eukaryota</taxon>
        <taxon>Metazoa</taxon>
        <taxon>Chordata</taxon>
        <taxon>Craniata</taxon>
        <taxon>Vertebrata</taxon>
        <taxon>Euteleostomi</taxon>
        <taxon>Archelosauria</taxon>
        <taxon>Archosauria</taxon>
        <taxon>Dinosauria</taxon>
        <taxon>Saurischia</taxon>
        <taxon>Theropoda</taxon>
        <taxon>Coelurosauria</taxon>
        <taxon>Aves</taxon>
        <taxon>Neognathae</taxon>
        <taxon>Neoaves</taxon>
        <taxon>Telluraves</taxon>
        <taxon>Australaves</taxon>
        <taxon>Passeriformes</taxon>
        <taxon>Paridae</taxon>
        <taxon>Cyanistes</taxon>
    </lineage>
</organism>
<dbReference type="InterPro" id="IPR027854">
    <property type="entry name" value="STMP1"/>
</dbReference>
<protein>
    <submittedName>
        <fullName evidence="1">Short transmembrane mitochondrial protein 1</fullName>
    </submittedName>
</protein>
<dbReference type="RefSeq" id="XP_023793423.1">
    <property type="nucleotide sequence ID" value="XM_023937655.1"/>
</dbReference>
<sequence>MFGRRPATPRFRVRPLPGPMFGHPPAPCSATPWFRVGHPSAPCSAVPRPLTVGRLSPVLAPRQLPILRRLPPRAASLLPLLPPPVPLVLAERCLKDALKMEFRGLFFLPSRALNLPWRFRLLTAMLPLLLKFLCIDFRQCCLWSLNHRKDELCSVLLWAWKRCLLGFTLGNVVGMYLAQNYEIPNIAKKLEDFKKDVEAKKKPPNDKS</sequence>
<evidence type="ECO:0000313" key="1">
    <source>
        <dbReference type="Ensembl" id="ENSCCEP00000015478.1"/>
    </source>
</evidence>
<gene>
    <name evidence="1" type="primary">STMP1</name>
</gene>
<dbReference type="OrthoDB" id="2012160at2759"/>
<dbReference type="CTD" id="647087"/>
<proteinExistence type="predicted"/>
<reference evidence="1" key="1">
    <citation type="submission" date="2025-08" db="UniProtKB">
        <authorList>
            <consortium name="Ensembl"/>
        </authorList>
    </citation>
    <scope>IDENTIFICATION</scope>
</reference>
<dbReference type="Pfam" id="PF15054">
    <property type="entry name" value="DUF4535"/>
    <property type="match status" value="1"/>
</dbReference>
<accession>A0A8C0V1W9</accession>
<dbReference type="PANTHER" id="PTHR47709:SF2">
    <property type="entry name" value="SHORT TRANSMEMBRANE MITOCHONDRIAL PROTEIN 1"/>
    <property type="match status" value="1"/>
</dbReference>
<keyword evidence="2" id="KW-1185">Reference proteome</keyword>
<dbReference type="KEGG" id="ccae:111936619"/>
<dbReference type="GeneID" id="111936619"/>
<name>A0A8C0V1W9_CYACU</name>
<dbReference type="Ensembl" id="ENSCCET00000024039.1">
    <property type="protein sequence ID" value="ENSCCEP00000015478.1"/>
    <property type="gene ID" value="ENSCCEG00000014653.1"/>
</dbReference>
<dbReference type="PANTHER" id="PTHR47709">
    <property type="entry name" value="SHORT TRANSMEMBRANE MITOCHONDRIAL PROTEIN 1"/>
    <property type="match status" value="1"/>
</dbReference>
<dbReference type="Proteomes" id="UP000694410">
    <property type="component" value="Unplaced"/>
</dbReference>
<reference evidence="1" key="2">
    <citation type="submission" date="2025-09" db="UniProtKB">
        <authorList>
            <consortium name="Ensembl"/>
        </authorList>
    </citation>
    <scope>IDENTIFICATION</scope>
</reference>